<feature type="compositionally biased region" description="Polar residues" evidence="2">
    <location>
        <begin position="530"/>
        <end position="552"/>
    </location>
</feature>
<feature type="region of interest" description="Disordered" evidence="2">
    <location>
        <begin position="1532"/>
        <end position="1552"/>
    </location>
</feature>
<feature type="compositionally biased region" description="Low complexity" evidence="2">
    <location>
        <begin position="1188"/>
        <end position="1203"/>
    </location>
</feature>
<reference evidence="4" key="1">
    <citation type="journal article" date="2006" name="PLoS Biol.">
        <title>Macronuclear genome sequence of the ciliate Tetrahymena thermophila, a model eukaryote.</title>
        <authorList>
            <person name="Eisen J.A."/>
            <person name="Coyne R.S."/>
            <person name="Wu M."/>
            <person name="Wu D."/>
            <person name="Thiagarajan M."/>
            <person name="Wortman J.R."/>
            <person name="Badger J.H."/>
            <person name="Ren Q."/>
            <person name="Amedeo P."/>
            <person name="Jones K.M."/>
            <person name="Tallon L.J."/>
            <person name="Delcher A.L."/>
            <person name="Salzberg S.L."/>
            <person name="Silva J.C."/>
            <person name="Haas B.J."/>
            <person name="Majoros W.H."/>
            <person name="Farzad M."/>
            <person name="Carlton J.M."/>
            <person name="Smith R.K. Jr."/>
            <person name="Garg J."/>
            <person name="Pearlman R.E."/>
            <person name="Karrer K.M."/>
            <person name="Sun L."/>
            <person name="Manning G."/>
            <person name="Elde N.C."/>
            <person name="Turkewitz A.P."/>
            <person name="Asai D.J."/>
            <person name="Wilkes D.E."/>
            <person name="Wang Y."/>
            <person name="Cai H."/>
            <person name="Collins K."/>
            <person name="Stewart B.A."/>
            <person name="Lee S.R."/>
            <person name="Wilamowska K."/>
            <person name="Weinberg Z."/>
            <person name="Ruzzo W.L."/>
            <person name="Wloga D."/>
            <person name="Gaertig J."/>
            <person name="Frankel J."/>
            <person name="Tsao C.-C."/>
            <person name="Gorovsky M.A."/>
            <person name="Keeling P.J."/>
            <person name="Waller R.F."/>
            <person name="Patron N.J."/>
            <person name="Cherry J.M."/>
            <person name="Stover N.A."/>
            <person name="Krieger C.J."/>
            <person name="del Toro C."/>
            <person name="Ryder H.F."/>
            <person name="Williamson S.C."/>
            <person name="Barbeau R.A."/>
            <person name="Hamilton E.P."/>
            <person name="Orias E."/>
        </authorList>
    </citation>
    <scope>NUCLEOTIDE SEQUENCE [LARGE SCALE GENOMIC DNA]</scope>
    <source>
        <strain evidence="4">SB210</strain>
    </source>
</reference>
<feature type="coiled-coil region" evidence="1">
    <location>
        <begin position="30"/>
        <end position="57"/>
    </location>
</feature>
<feature type="compositionally biased region" description="Polar residues" evidence="2">
    <location>
        <begin position="1532"/>
        <end position="1545"/>
    </location>
</feature>
<feature type="region of interest" description="Disordered" evidence="2">
    <location>
        <begin position="529"/>
        <end position="552"/>
    </location>
</feature>
<sequence length="1569" mass="184018">MASQFTAFLAPSDYYKMAESAKKPKRDFISQQQKEQKDQLKRELVMMKRQAKTVNQLLGEDIHKKNKMELNKLNWYYKKSFAKNKNEKYLEFQGVMHKLISNIKNSQKDLKEIKKKNDSFRVEDIKSFTISEIHSKEVDKQKKGNRIKSLKEISNSNVKQSMSQSQKMTLSQLPFFSKDFEGNQVTNEDINNDENDNFEDNQGSNDYIIENQSSTNFDRRKMNQKYSTTLNIIKPSDLSKDSTDRQVDFAKFNKIINKMQKLCEDIIPDIKKLAKTKKMQDKQFKTDKIRLIEVLRSPNYANQKQNMKLISNEREELHPYLKFLGYDNIEQIPNLAKRPRMEIVESRYLYNQYLQIEKKSFQQIKDEQTIKERNSISSNFERSSKKSLKRSSLAAVNISHNNNNNNSSLPQYKTARNFQQTNSPRQDKIPNSQRSRHSNIRNTDESSQNIKRLNSLGNENQNSNSFIREKTGTSSSYFQRKTANTSPKRSHHQIQRHNSQSSFTHKVNIEKLSPTANVFDDSQKVRKNRIANSPQKSSQNSINSPLTKRQNSLNSPELKVHNFAKYPQLVKSDLQTQPESLKRQASRRSDSKSIDLQQQNTLEKTNLGYQSVSERIKKRGQDQKFNQFEEIMSPKMLQKNIFIRNSLDLSVQIQKKFNLSQQSYMSNSNRRYSHNQQEESVDQSGDVSNKIGFLNQEGEKKKKNNQNLLEGFSNYFNKFQSSYDQSQQDQKLELNKCKSEFLSSPIKTSFERKNLGTNHMNEDPNFLIQSRKSSNDQIHSLKEPKKENYTDNYKITRSSFKQKTEISQTPINSVKNYNKKQISFTNNNSYRQNQNNEQNSQSYDKLNTFNRTLNQSRFSSIIGKGNQNLNETKSNKELSAFSANAKTPLKKDQIQQGKESDHIQIRHFHQKNQNAASQSKNDVSFIGGKKNGLHIKTEESEQDLHQQNGHHHTLSHSTRNLQTAQHKDKNDKQNHEVADIFNTMTLQDLNIMRRQVEQLRGKNNEIFNNIATAAQEGENKFQKGYQQIKREMLTYKEEKDNIVDTWEKKQLLQKQKNRKQIKEIIKSHYEEQERVEKELYQQNQDQMDQLIGQNYFYSSRDKKQSKQRPSKNLSQKLTYEQLKLKNMRLIQQAKNITASKKLIEEPPITIIPNKLFQSSFSQKIQETIRQINQKSQNENSKEEDYHKNQNNNQNSGNTNNNSQPMNLMSILTSSPGRRSILQNKTNNSSNQFNKKLSIITGADDSIHKNNTSLNDQFQRNNYSSVINLPNLTAINGSSIDQIMSITDRNILNKTDQIEESKHFIKEINNSSITDSFLIKQMEEFIHYNQNSLKNQSITEKEENDRNQQHSNRNNKSYYAAAENESLNQNKSTINVKEVFDNQETKNSEKRNVSLKLLKEKQQQKQQIKEYLSQVLTRFNRTHSNQSDEIMKQIRKYRRDREKNQINVDFDQMNSELQKKQNEFLLMMSAQTEEMKKKKKIEDILWQTQQRMYSNKKFDPTKFYRDELNWQNTINEATEYQEGLEGHMKKVKNTLSKAQKQGSPSSKLLPLTPAQSFIQQAKKKIGFKQQ</sequence>
<feature type="region of interest" description="Disordered" evidence="2">
    <location>
        <begin position="771"/>
        <end position="792"/>
    </location>
</feature>
<feature type="compositionally biased region" description="Polar residues" evidence="2">
    <location>
        <begin position="1167"/>
        <end position="1178"/>
    </location>
</feature>
<feature type="compositionally biased region" description="Low complexity" evidence="2">
    <location>
        <begin position="390"/>
        <end position="408"/>
    </location>
</feature>
<feature type="compositionally biased region" description="Polar residues" evidence="2">
    <location>
        <begin position="955"/>
        <end position="964"/>
    </location>
</feature>
<feature type="region of interest" description="Disordered" evidence="2">
    <location>
        <begin position="375"/>
        <end position="507"/>
    </location>
</feature>
<keyword evidence="4" id="KW-1185">Reference proteome</keyword>
<feature type="compositionally biased region" description="Polar residues" evidence="2">
    <location>
        <begin position="409"/>
        <end position="433"/>
    </location>
</feature>
<feature type="compositionally biased region" description="Basic and acidic residues" evidence="2">
    <location>
        <begin position="779"/>
        <end position="789"/>
    </location>
</feature>
<feature type="region of interest" description="Disordered" evidence="2">
    <location>
        <begin position="570"/>
        <end position="608"/>
    </location>
</feature>
<dbReference type="GeneID" id="7825930"/>
<name>Q23E20_TETTS</name>
<feature type="compositionally biased region" description="Polar residues" evidence="2">
    <location>
        <begin position="496"/>
        <end position="505"/>
    </location>
</feature>
<feature type="coiled-coil region" evidence="1">
    <location>
        <begin position="1058"/>
        <end position="1089"/>
    </location>
</feature>
<dbReference type="Proteomes" id="UP000009168">
    <property type="component" value="Unassembled WGS sequence"/>
</dbReference>
<feature type="coiled-coil region" evidence="1">
    <location>
        <begin position="989"/>
        <end position="1016"/>
    </location>
</feature>
<evidence type="ECO:0000256" key="2">
    <source>
        <dbReference type="SAM" id="MobiDB-lite"/>
    </source>
</evidence>
<feature type="region of interest" description="Disordered" evidence="2">
    <location>
        <begin position="664"/>
        <end position="686"/>
    </location>
</feature>
<feature type="coiled-coil region" evidence="1">
    <location>
        <begin position="96"/>
        <end position="123"/>
    </location>
</feature>
<dbReference type="InParanoid" id="Q23E20"/>
<organism evidence="3 4">
    <name type="scientific">Tetrahymena thermophila (strain SB210)</name>
    <dbReference type="NCBI Taxonomy" id="312017"/>
    <lineage>
        <taxon>Eukaryota</taxon>
        <taxon>Sar</taxon>
        <taxon>Alveolata</taxon>
        <taxon>Ciliophora</taxon>
        <taxon>Intramacronucleata</taxon>
        <taxon>Oligohymenophorea</taxon>
        <taxon>Hymenostomatida</taxon>
        <taxon>Tetrahymenina</taxon>
        <taxon>Tetrahymenidae</taxon>
        <taxon>Tetrahymena</taxon>
    </lineage>
</organism>
<gene>
    <name evidence="3" type="ORF">TTHERM_00673420</name>
</gene>
<feature type="compositionally biased region" description="Polar residues" evidence="2">
    <location>
        <begin position="445"/>
        <end position="487"/>
    </location>
</feature>
<dbReference type="KEGG" id="tet:TTHERM_00673420"/>
<protein>
    <submittedName>
        <fullName evidence="3">Uncharacterized protein</fullName>
    </submittedName>
</protein>
<dbReference type="EMBL" id="GG662711">
    <property type="protein sequence ID" value="EAR94767.2"/>
    <property type="molecule type" value="Genomic_DNA"/>
</dbReference>
<feature type="region of interest" description="Disordered" evidence="2">
    <location>
        <begin position="941"/>
        <end position="973"/>
    </location>
</feature>
<dbReference type="HOGENOM" id="CLU_246294_0_0_1"/>
<evidence type="ECO:0000256" key="1">
    <source>
        <dbReference type="SAM" id="Coils"/>
    </source>
</evidence>
<evidence type="ECO:0000313" key="4">
    <source>
        <dbReference type="Proteomes" id="UP000009168"/>
    </source>
</evidence>
<proteinExistence type="predicted"/>
<dbReference type="RefSeq" id="XP_001015012.2">
    <property type="nucleotide sequence ID" value="XM_001015012.2"/>
</dbReference>
<keyword evidence="1" id="KW-0175">Coiled coil</keyword>
<accession>Q23E20</accession>
<evidence type="ECO:0000313" key="3">
    <source>
        <dbReference type="EMBL" id="EAR94767.2"/>
    </source>
</evidence>
<feature type="compositionally biased region" description="Polar residues" evidence="2">
    <location>
        <begin position="594"/>
        <end position="608"/>
    </location>
</feature>
<feature type="region of interest" description="Disordered" evidence="2">
    <location>
        <begin position="1167"/>
        <end position="1210"/>
    </location>
</feature>